<name>A0ABM0VGP0_CAMSA</name>
<dbReference type="Gene3D" id="3.80.10.10">
    <property type="entry name" value="Ribonuclease Inhibitor"/>
    <property type="match status" value="1"/>
</dbReference>
<keyword evidence="2" id="KW-1185">Reference proteome</keyword>
<dbReference type="GeneID" id="104737406"/>
<organism evidence="2 3">
    <name type="scientific">Camelina sativa</name>
    <name type="common">False flax</name>
    <name type="synonym">Myagrum sativum</name>
    <dbReference type="NCBI Taxonomy" id="90675"/>
    <lineage>
        <taxon>Eukaryota</taxon>
        <taxon>Viridiplantae</taxon>
        <taxon>Streptophyta</taxon>
        <taxon>Embryophyta</taxon>
        <taxon>Tracheophyta</taxon>
        <taxon>Spermatophyta</taxon>
        <taxon>Magnoliopsida</taxon>
        <taxon>eudicotyledons</taxon>
        <taxon>Gunneridae</taxon>
        <taxon>Pentapetalae</taxon>
        <taxon>rosids</taxon>
        <taxon>malvids</taxon>
        <taxon>Brassicales</taxon>
        <taxon>Brassicaceae</taxon>
        <taxon>Camelineae</taxon>
        <taxon>Camelina</taxon>
    </lineage>
</organism>
<evidence type="ECO:0000259" key="1">
    <source>
        <dbReference type="PROSITE" id="PS50181"/>
    </source>
</evidence>
<dbReference type="InterPro" id="IPR001810">
    <property type="entry name" value="F-box_dom"/>
</dbReference>
<gene>
    <name evidence="3" type="primary">LOC104737406</name>
</gene>
<evidence type="ECO:0000313" key="2">
    <source>
        <dbReference type="Proteomes" id="UP000694864"/>
    </source>
</evidence>
<proteinExistence type="predicted"/>
<dbReference type="PANTHER" id="PTHR38926">
    <property type="entry name" value="F-BOX DOMAIN CONTAINING PROTEIN, EXPRESSED"/>
    <property type="match status" value="1"/>
</dbReference>
<dbReference type="SMART" id="SM00256">
    <property type="entry name" value="FBOX"/>
    <property type="match status" value="1"/>
</dbReference>
<dbReference type="Pfam" id="PF12937">
    <property type="entry name" value="F-box-like"/>
    <property type="match status" value="1"/>
</dbReference>
<feature type="domain" description="F-box" evidence="1">
    <location>
        <begin position="16"/>
        <end position="63"/>
    </location>
</feature>
<dbReference type="RefSeq" id="XP_010455876.2">
    <property type="nucleotide sequence ID" value="XM_010457574.2"/>
</dbReference>
<dbReference type="SUPFAM" id="SSF52047">
    <property type="entry name" value="RNI-like"/>
    <property type="match status" value="1"/>
</dbReference>
<sequence length="302" mass="34400">MASSPLPPAMKNGEYRRNWAELPPELTLSILIRLSPIEILHNAQKVCRSWRRVCIDPSMWRKIDLRNCRLDDFAFDRFCRHGVDLSQGSLLEIDIEHFATDSLLTYIAERSSNLRSLGLRVYHGFVTNKGLVDAIAKFPLLETLEVSHSSLKLNLKAIGQACPQLKTLKLNSSGSGFSGLDELDYRSVRVKCDDEYALAIAESMPELRYLQLLGDRLTDTGLNAILDGCPNLEHLDLRKCFNIKLVGNLEKKCLERIKEFRRPNDPTADYPFDIVFINYDSDEDYTDEEGLIDAYYDLAGTY</sequence>
<dbReference type="Proteomes" id="UP000694864">
    <property type="component" value="Chromosome 13"/>
</dbReference>
<accession>A0ABM0VGP0</accession>
<reference evidence="3" key="2">
    <citation type="submission" date="2025-08" db="UniProtKB">
        <authorList>
            <consortium name="RefSeq"/>
        </authorList>
    </citation>
    <scope>IDENTIFICATION</scope>
    <source>
        <tissue evidence="3">Leaf</tissue>
    </source>
</reference>
<dbReference type="PANTHER" id="PTHR38926:SF2">
    <property type="entry name" value="F-BOX_LRR-REPEAT PROTEIN 21-RELATED"/>
    <property type="match status" value="1"/>
</dbReference>
<reference evidence="2" key="1">
    <citation type="journal article" date="2014" name="Nat. Commun.">
        <title>The emerging biofuel crop Camelina sativa retains a highly undifferentiated hexaploid genome structure.</title>
        <authorList>
            <person name="Kagale S."/>
            <person name="Koh C."/>
            <person name="Nixon J."/>
            <person name="Bollina V."/>
            <person name="Clarke W.E."/>
            <person name="Tuteja R."/>
            <person name="Spillane C."/>
            <person name="Robinson S.J."/>
            <person name="Links M.G."/>
            <person name="Clarke C."/>
            <person name="Higgins E.E."/>
            <person name="Huebert T."/>
            <person name="Sharpe A.G."/>
            <person name="Parkin I.A."/>
        </authorList>
    </citation>
    <scope>NUCLEOTIDE SEQUENCE [LARGE SCALE GENOMIC DNA]</scope>
    <source>
        <strain evidence="2">cv. DH55</strain>
    </source>
</reference>
<protein>
    <submittedName>
        <fullName evidence="3">F-box protein At4g05475</fullName>
    </submittedName>
</protein>
<dbReference type="InterPro" id="IPR032675">
    <property type="entry name" value="LRR_dom_sf"/>
</dbReference>
<dbReference type="CDD" id="cd22164">
    <property type="entry name" value="F-box_AtSKIP19-like"/>
    <property type="match status" value="1"/>
</dbReference>
<evidence type="ECO:0000313" key="3">
    <source>
        <dbReference type="RefSeq" id="XP_010455876.2"/>
    </source>
</evidence>
<dbReference type="PROSITE" id="PS50181">
    <property type="entry name" value="FBOX"/>
    <property type="match status" value="1"/>
</dbReference>